<keyword evidence="3" id="KW-0206">Cytoskeleton</keyword>
<keyword evidence="6" id="KW-1185">Reference proteome</keyword>
<protein>
    <submittedName>
        <fullName evidence="5">ACTL9 protein</fullName>
    </submittedName>
</protein>
<proteinExistence type="inferred from homology"/>
<accession>A0A852IR88</accession>
<dbReference type="Pfam" id="PF00022">
    <property type="entry name" value="Actin"/>
    <property type="match status" value="2"/>
</dbReference>
<feature type="non-terminal residue" evidence="5">
    <location>
        <position position="365"/>
    </location>
</feature>
<dbReference type="OrthoDB" id="9932367at2759"/>
<comment type="similarity">
    <text evidence="2 4">Belongs to the actin family.</text>
</comment>
<dbReference type="SMART" id="SM00268">
    <property type="entry name" value="ACTIN"/>
    <property type="match status" value="1"/>
</dbReference>
<dbReference type="InterPro" id="IPR043129">
    <property type="entry name" value="ATPase_NBD"/>
</dbReference>
<reference evidence="5" key="1">
    <citation type="submission" date="2020-02" db="EMBL/GenBank/DDBJ databases">
        <title>Bird 10,000 Genomes (B10K) Project - Family phase.</title>
        <authorList>
            <person name="Zhang G."/>
        </authorList>
    </citation>
    <scope>NUCLEOTIDE SEQUENCE</scope>
    <source>
        <strain evidence="5">B10K-DU-002-37</strain>
        <tissue evidence="5">Muscle</tissue>
    </source>
</reference>
<keyword evidence="3" id="KW-0963">Cytoplasm</keyword>
<name>A0A852IR88_9PICI</name>
<dbReference type="Proteomes" id="UP000627253">
    <property type="component" value="Unassembled WGS sequence"/>
</dbReference>
<dbReference type="AlphaFoldDB" id="A0A852IR88"/>
<evidence type="ECO:0000313" key="5">
    <source>
        <dbReference type="EMBL" id="NXX41328.1"/>
    </source>
</evidence>
<evidence type="ECO:0000256" key="1">
    <source>
        <dbReference type="ARBA" id="ARBA00004245"/>
    </source>
</evidence>
<evidence type="ECO:0000256" key="3">
    <source>
        <dbReference type="ARBA" id="ARBA00023212"/>
    </source>
</evidence>
<organism evidence="5 6">
    <name type="scientific">Tricholaema leucomelas</name>
    <name type="common">pied barbet</name>
    <dbReference type="NCBI Taxonomy" id="240729"/>
    <lineage>
        <taxon>Eukaryota</taxon>
        <taxon>Metazoa</taxon>
        <taxon>Chordata</taxon>
        <taxon>Craniata</taxon>
        <taxon>Vertebrata</taxon>
        <taxon>Euteleostomi</taxon>
        <taxon>Archelosauria</taxon>
        <taxon>Archosauria</taxon>
        <taxon>Dinosauria</taxon>
        <taxon>Saurischia</taxon>
        <taxon>Theropoda</taxon>
        <taxon>Coelurosauria</taxon>
        <taxon>Aves</taxon>
        <taxon>Neognathae</taxon>
        <taxon>Neoaves</taxon>
        <taxon>Telluraves</taxon>
        <taxon>Coraciimorphae</taxon>
        <taxon>Piciformes</taxon>
        <taxon>Lybiidae</taxon>
        <taxon>Tricholaema lacrymosa</taxon>
    </lineage>
</organism>
<evidence type="ECO:0000256" key="4">
    <source>
        <dbReference type="RuleBase" id="RU000487"/>
    </source>
</evidence>
<dbReference type="SUPFAM" id="SSF53067">
    <property type="entry name" value="Actin-like ATPase domain"/>
    <property type="match status" value="2"/>
</dbReference>
<sequence>RTGAVVIDLGSSSCRAGFSGEQEPRAEVSTLLGWPSTWPLGAGENKPEAFLGEEALPRPETEVELMQKGLITNWEAAGALCQHLFAQELQVAAEEHALLLTEPPLSPSGQRERMLELAFESLGCPAFFLAQQPVLSAYAHGRTSGLVVDVGYAASSAVPVHEGYSLGRATKRSTLAGSQLSWYLMKLLGGTGHVLSCEVVEDIKHKCCYVASNFEAECQLPPGNYTLDYALPDGQTISLGRERFQCPEMLFNPPPNWGISYVGIHQMAQRSLNQLPKEMKSVMYKNILLCGGSSLFEGLQSRFHRQLLQILLPNTEVKVAATSLGRHSAWTGGSILTSLMNFQTWWIRRDEYNEEGPRIVHQRCY</sequence>
<dbReference type="FunFam" id="3.30.420.40:FF:000050">
    <property type="entry name" value="Actin, alpha skeletal muscle"/>
    <property type="match status" value="1"/>
</dbReference>
<comment type="subcellular location">
    <subcellularLocation>
        <location evidence="1">Cytoplasm</location>
        <location evidence="1">Cytoskeleton</location>
    </subcellularLocation>
</comment>
<comment type="caution">
    <text evidence="5">The sequence shown here is derived from an EMBL/GenBank/DDBJ whole genome shotgun (WGS) entry which is preliminary data.</text>
</comment>
<evidence type="ECO:0000313" key="6">
    <source>
        <dbReference type="Proteomes" id="UP000627253"/>
    </source>
</evidence>
<feature type="non-terminal residue" evidence="5">
    <location>
        <position position="1"/>
    </location>
</feature>
<gene>
    <name evidence="5" type="primary">Actl9</name>
    <name evidence="5" type="ORF">TRILEU_R14837</name>
</gene>
<dbReference type="EMBL" id="WAAF01005422">
    <property type="protein sequence ID" value="NXX41328.1"/>
    <property type="molecule type" value="Genomic_DNA"/>
</dbReference>
<dbReference type="InterPro" id="IPR004000">
    <property type="entry name" value="Actin"/>
</dbReference>
<dbReference type="PANTHER" id="PTHR11937">
    <property type="entry name" value="ACTIN"/>
    <property type="match status" value="1"/>
</dbReference>
<evidence type="ECO:0000256" key="2">
    <source>
        <dbReference type="ARBA" id="ARBA00006752"/>
    </source>
</evidence>
<dbReference type="PRINTS" id="PR00190">
    <property type="entry name" value="ACTIN"/>
</dbReference>
<dbReference type="Gene3D" id="3.30.420.40">
    <property type="match status" value="2"/>
</dbReference>
<dbReference type="Gene3D" id="3.90.640.10">
    <property type="entry name" value="Actin, Chain A, domain 4"/>
    <property type="match status" value="1"/>
</dbReference>
<dbReference type="FunFam" id="3.90.640.10:FF:000007">
    <property type="entry name" value="Actin like 7B"/>
    <property type="match status" value="1"/>
</dbReference>
<dbReference type="GO" id="GO:0005856">
    <property type="term" value="C:cytoskeleton"/>
    <property type="evidence" value="ECO:0007669"/>
    <property type="project" value="UniProtKB-SubCell"/>
</dbReference>